<gene>
    <name evidence="2" type="ORF">FDA94_29435</name>
</gene>
<name>A0A4U3M6D0_9ACTN</name>
<dbReference type="OrthoDB" id="4514611at2"/>
<feature type="compositionally biased region" description="Basic residues" evidence="1">
    <location>
        <begin position="1"/>
        <end position="16"/>
    </location>
</feature>
<reference evidence="2 3" key="1">
    <citation type="submission" date="2019-04" db="EMBL/GenBank/DDBJ databases">
        <title>Herbidospora sp. NEAU-GS14.nov., a novel actinomycete isolated from soil.</title>
        <authorList>
            <person name="Han L."/>
        </authorList>
    </citation>
    <scope>NUCLEOTIDE SEQUENCE [LARGE SCALE GENOMIC DNA]</scope>
    <source>
        <strain evidence="2 3">NEAU-GS14</strain>
    </source>
</reference>
<organism evidence="2 3">
    <name type="scientific">Herbidospora galbida</name>
    <dbReference type="NCBI Taxonomy" id="2575442"/>
    <lineage>
        <taxon>Bacteria</taxon>
        <taxon>Bacillati</taxon>
        <taxon>Actinomycetota</taxon>
        <taxon>Actinomycetes</taxon>
        <taxon>Streptosporangiales</taxon>
        <taxon>Streptosporangiaceae</taxon>
        <taxon>Herbidospora</taxon>
    </lineage>
</organism>
<protein>
    <submittedName>
        <fullName evidence="2">Uncharacterized protein</fullName>
    </submittedName>
</protein>
<dbReference type="RefSeq" id="WP_137250320.1">
    <property type="nucleotide sequence ID" value="NZ_SZQA01000034.1"/>
</dbReference>
<evidence type="ECO:0000313" key="3">
    <source>
        <dbReference type="Proteomes" id="UP000308705"/>
    </source>
</evidence>
<dbReference type="Proteomes" id="UP000308705">
    <property type="component" value="Unassembled WGS sequence"/>
</dbReference>
<sequence length="296" mass="32250">MPKSRGRKGKTTRTPKRAGNAASGAGGSRFTPGRLRSDDGQLGQLLVADGIPADTRVVMLLPMLWLSKAHGHRGNICLDACLTLRHAYRQLGITAELQPVKLTVTDATGRVTVYGAAQPHWENDNFIGHVVLYLPGAGRLVDATVEQYPQIAKLRVGPVIGRLAAGSQPIDPQQDRLPARAQLVVPRGDLLLTYTAVADTYVDEIRNADRIEDTERAHYEAGVRFASWALLALREPGVINRVKQAPFPRLQALLDLLANAPEIIDESIDEYRFALPSPDGALVERRLDEITLPAGI</sequence>
<dbReference type="AlphaFoldDB" id="A0A4U3M6D0"/>
<evidence type="ECO:0000313" key="2">
    <source>
        <dbReference type="EMBL" id="TKK84465.1"/>
    </source>
</evidence>
<proteinExistence type="predicted"/>
<keyword evidence="3" id="KW-1185">Reference proteome</keyword>
<dbReference type="EMBL" id="SZQA01000034">
    <property type="protein sequence ID" value="TKK84465.1"/>
    <property type="molecule type" value="Genomic_DNA"/>
</dbReference>
<accession>A0A4U3M6D0</accession>
<evidence type="ECO:0000256" key="1">
    <source>
        <dbReference type="SAM" id="MobiDB-lite"/>
    </source>
</evidence>
<feature type="region of interest" description="Disordered" evidence="1">
    <location>
        <begin position="1"/>
        <end position="34"/>
    </location>
</feature>
<comment type="caution">
    <text evidence="2">The sequence shown here is derived from an EMBL/GenBank/DDBJ whole genome shotgun (WGS) entry which is preliminary data.</text>
</comment>